<dbReference type="OrthoDB" id="7482721at2759"/>
<evidence type="ECO:0000256" key="2">
    <source>
        <dbReference type="ARBA" id="ARBA00023002"/>
    </source>
</evidence>
<dbReference type="HOGENOM" id="CLU_127360_0_0_1"/>
<reference evidence="4" key="3">
    <citation type="submission" date="2020-12" db="UniProtKB">
        <authorList>
            <consortium name="EnsemblPlants"/>
        </authorList>
    </citation>
    <scope>IDENTIFICATION</scope>
</reference>
<dbReference type="eggNOG" id="KOG0025">
    <property type="taxonomic scope" value="Eukaryota"/>
</dbReference>
<dbReference type="EnsemblPlants" id="Pp3c17_6460V3.2">
    <property type="protein sequence ID" value="Pp3c17_6460V3.2"/>
    <property type="gene ID" value="Pp3c17_6460"/>
</dbReference>
<dbReference type="STRING" id="3218.A9RSM1"/>
<dbReference type="KEGG" id="ppp:112294632"/>
<evidence type="ECO:0000313" key="4">
    <source>
        <dbReference type="EnsemblPlants" id="Pp3c17_6460V3.1"/>
    </source>
</evidence>
<dbReference type="Gene3D" id="3.40.50.720">
    <property type="entry name" value="NAD(P)-binding Rossmann-like Domain"/>
    <property type="match status" value="1"/>
</dbReference>
<dbReference type="RefSeq" id="XP_024401076.1">
    <property type="nucleotide sequence ID" value="XM_024545308.2"/>
</dbReference>
<dbReference type="SUPFAM" id="SSF51735">
    <property type="entry name" value="NAD(P)-binding Rossmann-fold domains"/>
    <property type="match status" value="1"/>
</dbReference>
<keyword evidence="2" id="KW-0560">Oxidoreductase</keyword>
<dbReference type="Proteomes" id="UP000006727">
    <property type="component" value="Chromosome 17"/>
</dbReference>
<dbReference type="FunFam" id="3.40.50.720:FF:001507">
    <property type="entry name" value="Predicted protein"/>
    <property type="match status" value="1"/>
</dbReference>
<keyword evidence="5" id="KW-1185">Reference proteome</keyword>
<evidence type="ECO:0000256" key="1">
    <source>
        <dbReference type="ARBA" id="ARBA00022857"/>
    </source>
</evidence>
<proteinExistence type="predicted"/>
<dbReference type="GeneID" id="112294632"/>
<sequence>MAMSRVASIRPHRLLPLVRLHACMSTEATSLAEKVLLAAKVQAGDVLVQNEADTELGKAVIKAAKERGISTINILPSKPGVNESIELLKSIGGDVVVTETYTNTWYMKRLISDLPKPTVGLNCGEGLQATAVAKLLKEGGTLLNCGKSLPQDVTYPGADRRPLKWDDLLKARKLNVKSV</sequence>
<dbReference type="Gramene" id="Pp3c17_6460V3.1">
    <property type="protein sequence ID" value="Pp3c17_6460V3.1"/>
    <property type="gene ID" value="Pp3c17_6460"/>
</dbReference>
<dbReference type="GO" id="GO:0016491">
    <property type="term" value="F:oxidoreductase activity"/>
    <property type="evidence" value="ECO:0007669"/>
    <property type="project" value="UniProtKB-KW"/>
</dbReference>
<dbReference type="InterPro" id="IPR036291">
    <property type="entry name" value="NAD(P)-bd_dom_sf"/>
</dbReference>
<keyword evidence="1" id="KW-0521">NADP</keyword>
<dbReference type="AlphaFoldDB" id="A9RSM1"/>
<dbReference type="PaxDb" id="3218-PP1S26_37V6.1"/>
<evidence type="ECO:0000313" key="5">
    <source>
        <dbReference type="Proteomes" id="UP000006727"/>
    </source>
</evidence>
<dbReference type="GO" id="GO:0005739">
    <property type="term" value="C:mitochondrion"/>
    <property type="evidence" value="ECO:0000318"/>
    <property type="project" value="GO_Central"/>
</dbReference>
<reference evidence="3 5" key="2">
    <citation type="journal article" date="2018" name="Plant J.">
        <title>The Physcomitrella patens chromosome-scale assembly reveals moss genome structure and evolution.</title>
        <authorList>
            <person name="Lang D."/>
            <person name="Ullrich K.K."/>
            <person name="Murat F."/>
            <person name="Fuchs J."/>
            <person name="Jenkins J."/>
            <person name="Haas F.B."/>
            <person name="Piednoel M."/>
            <person name="Gundlach H."/>
            <person name="Van Bel M."/>
            <person name="Meyberg R."/>
            <person name="Vives C."/>
            <person name="Morata J."/>
            <person name="Symeonidi A."/>
            <person name="Hiss M."/>
            <person name="Muchero W."/>
            <person name="Kamisugi Y."/>
            <person name="Saleh O."/>
            <person name="Blanc G."/>
            <person name="Decker E.L."/>
            <person name="van Gessel N."/>
            <person name="Grimwood J."/>
            <person name="Hayes R.D."/>
            <person name="Graham S.W."/>
            <person name="Gunter L.E."/>
            <person name="McDaniel S.F."/>
            <person name="Hoernstein S.N.W."/>
            <person name="Larsson A."/>
            <person name="Li F.W."/>
            <person name="Perroud P.F."/>
            <person name="Phillips J."/>
            <person name="Ranjan P."/>
            <person name="Rokshar D.S."/>
            <person name="Rothfels C.J."/>
            <person name="Schneider L."/>
            <person name="Shu S."/>
            <person name="Stevenson D.W."/>
            <person name="Thummler F."/>
            <person name="Tillich M."/>
            <person name="Villarreal Aguilar J.C."/>
            <person name="Widiez T."/>
            <person name="Wong G.K."/>
            <person name="Wymore A."/>
            <person name="Zhang Y."/>
            <person name="Zimmer A.D."/>
            <person name="Quatrano R.S."/>
            <person name="Mayer K.F.X."/>
            <person name="Goodstein D."/>
            <person name="Casacuberta J.M."/>
            <person name="Vandepoele K."/>
            <person name="Reski R."/>
            <person name="Cuming A.C."/>
            <person name="Tuskan G.A."/>
            <person name="Maumus F."/>
            <person name="Salse J."/>
            <person name="Schmutz J."/>
            <person name="Rensing S.A."/>
        </authorList>
    </citation>
    <scope>NUCLEOTIDE SEQUENCE [LARGE SCALE GENOMIC DNA]</scope>
    <source>
        <strain evidence="4 5">cv. Gransden 2004</strain>
    </source>
</reference>
<dbReference type="OMA" id="WYMKRLA"/>
<accession>A9RSM1</accession>
<protein>
    <recommendedName>
        <fullName evidence="6">Alcohol dehydrogenase-like C-terminal domain-containing protein</fullName>
    </recommendedName>
</protein>
<name>A9RSM1_PHYPA</name>
<evidence type="ECO:0000313" key="3">
    <source>
        <dbReference type="EMBL" id="PNR35879.1"/>
    </source>
</evidence>
<dbReference type="EMBL" id="ABEU02000017">
    <property type="protein sequence ID" value="PNR35879.1"/>
    <property type="molecule type" value="Genomic_DNA"/>
</dbReference>
<evidence type="ECO:0008006" key="6">
    <source>
        <dbReference type="Google" id="ProtNLM"/>
    </source>
</evidence>
<organism evidence="3">
    <name type="scientific">Physcomitrium patens</name>
    <name type="common">Spreading-leaved earth moss</name>
    <name type="synonym">Physcomitrella patens</name>
    <dbReference type="NCBI Taxonomy" id="3218"/>
    <lineage>
        <taxon>Eukaryota</taxon>
        <taxon>Viridiplantae</taxon>
        <taxon>Streptophyta</taxon>
        <taxon>Embryophyta</taxon>
        <taxon>Bryophyta</taxon>
        <taxon>Bryophytina</taxon>
        <taxon>Bryopsida</taxon>
        <taxon>Funariidae</taxon>
        <taxon>Funariales</taxon>
        <taxon>Funariaceae</taxon>
        <taxon>Physcomitrium</taxon>
    </lineage>
</organism>
<dbReference type="PANTHER" id="PTHR43981:SF6">
    <property type="entry name" value="ALCOHOL DEHYDROGENASE-LIKE C-TERMINAL DOMAIN-CONTAINING PROTEIN"/>
    <property type="match status" value="1"/>
</dbReference>
<dbReference type="EnsemblPlants" id="Pp3c17_6460V3.1">
    <property type="protein sequence ID" value="Pp3c17_6460V3.1"/>
    <property type="gene ID" value="Pp3c17_6460"/>
</dbReference>
<dbReference type="Gramene" id="Pp3c17_6460V3.2">
    <property type="protein sequence ID" value="Pp3c17_6460V3.2"/>
    <property type="gene ID" value="Pp3c17_6460"/>
</dbReference>
<dbReference type="GO" id="GO:0006631">
    <property type="term" value="P:fatty acid metabolic process"/>
    <property type="evidence" value="ECO:0000318"/>
    <property type="project" value="GO_Central"/>
</dbReference>
<dbReference type="PANTHER" id="PTHR43981">
    <property type="entry name" value="ENOYL-[ACYL-CARRIER-PROTEIN] REDUCTASE, MITOCHONDRIAL"/>
    <property type="match status" value="1"/>
</dbReference>
<reference evidence="3 5" key="1">
    <citation type="journal article" date="2008" name="Science">
        <title>The Physcomitrella genome reveals evolutionary insights into the conquest of land by plants.</title>
        <authorList>
            <person name="Rensing S."/>
            <person name="Lang D."/>
            <person name="Zimmer A."/>
            <person name="Terry A."/>
            <person name="Salamov A."/>
            <person name="Shapiro H."/>
            <person name="Nishiyama T."/>
            <person name="Perroud P.-F."/>
            <person name="Lindquist E."/>
            <person name="Kamisugi Y."/>
            <person name="Tanahashi T."/>
            <person name="Sakakibara K."/>
            <person name="Fujita T."/>
            <person name="Oishi K."/>
            <person name="Shin-I T."/>
            <person name="Kuroki Y."/>
            <person name="Toyoda A."/>
            <person name="Suzuki Y."/>
            <person name="Hashimoto A."/>
            <person name="Yamaguchi K."/>
            <person name="Sugano A."/>
            <person name="Kohara Y."/>
            <person name="Fujiyama A."/>
            <person name="Anterola A."/>
            <person name="Aoki S."/>
            <person name="Ashton N."/>
            <person name="Barbazuk W.B."/>
            <person name="Barker E."/>
            <person name="Bennetzen J."/>
            <person name="Bezanilla M."/>
            <person name="Blankenship R."/>
            <person name="Cho S.H."/>
            <person name="Dutcher S."/>
            <person name="Estelle M."/>
            <person name="Fawcett J.A."/>
            <person name="Gundlach H."/>
            <person name="Hanada K."/>
            <person name="Heyl A."/>
            <person name="Hicks K.A."/>
            <person name="Hugh J."/>
            <person name="Lohr M."/>
            <person name="Mayer K."/>
            <person name="Melkozernov A."/>
            <person name="Murata T."/>
            <person name="Nelson D."/>
            <person name="Pils B."/>
            <person name="Prigge M."/>
            <person name="Reiss B."/>
            <person name="Renner T."/>
            <person name="Rombauts S."/>
            <person name="Rushton P."/>
            <person name="Sanderfoot A."/>
            <person name="Schween G."/>
            <person name="Shiu S.-H."/>
            <person name="Stueber K."/>
            <person name="Theodoulou F.L."/>
            <person name="Tu H."/>
            <person name="Van de Peer Y."/>
            <person name="Verrier P.J."/>
            <person name="Waters E."/>
            <person name="Wood A."/>
            <person name="Yang L."/>
            <person name="Cove D."/>
            <person name="Cuming A."/>
            <person name="Hasebe M."/>
            <person name="Lucas S."/>
            <person name="Mishler D.B."/>
            <person name="Reski R."/>
            <person name="Grigoriev I."/>
            <person name="Quatrano R.S."/>
            <person name="Boore J.L."/>
        </authorList>
    </citation>
    <scope>NUCLEOTIDE SEQUENCE [LARGE SCALE GENOMIC DNA]</scope>
    <source>
        <strain evidence="4 5">cv. Gransden 2004</strain>
    </source>
</reference>
<gene>
    <name evidence="4" type="primary">LOC112294632</name>
    <name evidence="3" type="ORF">PHYPA_021729</name>
</gene>
<dbReference type="InterPro" id="IPR051034">
    <property type="entry name" value="Mito_Enoyl-ACP_Reductase"/>
</dbReference>